<protein>
    <submittedName>
        <fullName evidence="2">Uncharacterized protein</fullName>
    </submittedName>
</protein>
<dbReference type="OrthoDB" id="5115602at2"/>
<name>A0A387B6X5_9MICO</name>
<keyword evidence="1" id="KW-0812">Transmembrane</keyword>
<keyword evidence="1" id="KW-1133">Transmembrane helix</keyword>
<keyword evidence="1" id="KW-0472">Membrane</keyword>
<evidence type="ECO:0000313" key="2">
    <source>
        <dbReference type="EMBL" id="AYF97498.1"/>
    </source>
</evidence>
<feature type="transmembrane region" description="Helical" evidence="1">
    <location>
        <begin position="27"/>
        <end position="43"/>
    </location>
</feature>
<dbReference type="RefSeq" id="WP_120761849.1">
    <property type="nucleotide sequence ID" value="NZ_CP032630.1"/>
</dbReference>
<feature type="transmembrane region" description="Helical" evidence="1">
    <location>
        <begin position="140"/>
        <end position="162"/>
    </location>
</feature>
<evidence type="ECO:0000256" key="1">
    <source>
        <dbReference type="SAM" id="Phobius"/>
    </source>
</evidence>
<gene>
    <name evidence="2" type="ORF">D7I47_03985</name>
</gene>
<feature type="transmembrane region" description="Helical" evidence="1">
    <location>
        <begin position="83"/>
        <end position="107"/>
    </location>
</feature>
<organism evidence="2 3">
    <name type="scientific">Protaetiibacter intestinalis</name>
    <dbReference type="NCBI Taxonomy" id="2419774"/>
    <lineage>
        <taxon>Bacteria</taxon>
        <taxon>Bacillati</taxon>
        <taxon>Actinomycetota</taxon>
        <taxon>Actinomycetes</taxon>
        <taxon>Micrococcales</taxon>
        <taxon>Microbacteriaceae</taxon>
        <taxon>Protaetiibacter</taxon>
    </lineage>
</organism>
<dbReference type="Proteomes" id="UP000278886">
    <property type="component" value="Chromosome"/>
</dbReference>
<keyword evidence="3" id="KW-1185">Reference proteome</keyword>
<dbReference type="EMBL" id="CP032630">
    <property type="protein sequence ID" value="AYF97498.1"/>
    <property type="molecule type" value="Genomic_DNA"/>
</dbReference>
<dbReference type="AlphaFoldDB" id="A0A387B6X5"/>
<reference evidence="3" key="1">
    <citation type="submission" date="2018-09" db="EMBL/GenBank/DDBJ databases">
        <title>Genome sequencing of strain 2DFWR-13.</title>
        <authorList>
            <person name="Heo J."/>
            <person name="Kim S.-J."/>
            <person name="Kwon S.-W."/>
        </authorList>
    </citation>
    <scope>NUCLEOTIDE SEQUENCE [LARGE SCALE GENOMIC DNA]</scope>
    <source>
        <strain evidence="3">2DFWR-13</strain>
    </source>
</reference>
<proteinExistence type="predicted"/>
<feature type="transmembrane region" description="Helical" evidence="1">
    <location>
        <begin position="50"/>
        <end position="71"/>
    </location>
</feature>
<dbReference type="KEGG" id="lyd:D7I47_03985"/>
<accession>A0A387B6X5</accession>
<sequence length="166" mass="17548">MSPPSARPPWREPTAALPLRFGHAADRLWAGAWLIVGGGLAIAGSNTFSLWVLALGTAATAIGWCVLPSAGWRRVLALGPSMLAMWLLLSGPRFVIVLVLPYLGWLLVRHRPPLAMLTAVPVAAVALLVGNVFQEDYSRMLPALAIVGVAMVAGAWGARLIARGRG</sequence>
<feature type="transmembrane region" description="Helical" evidence="1">
    <location>
        <begin position="114"/>
        <end position="134"/>
    </location>
</feature>
<evidence type="ECO:0000313" key="3">
    <source>
        <dbReference type="Proteomes" id="UP000278886"/>
    </source>
</evidence>